<gene>
    <name evidence="1" type="ORF">QAD02_013778</name>
</gene>
<keyword evidence="2" id="KW-1185">Reference proteome</keyword>
<accession>A0ACC2P3I5</accession>
<name>A0ACC2P3I5_9HYME</name>
<comment type="caution">
    <text evidence="1">The sequence shown here is derived from an EMBL/GenBank/DDBJ whole genome shotgun (WGS) entry which is preliminary data.</text>
</comment>
<evidence type="ECO:0000313" key="2">
    <source>
        <dbReference type="Proteomes" id="UP001239111"/>
    </source>
</evidence>
<organism evidence="1 2">
    <name type="scientific">Eretmocerus hayati</name>
    <dbReference type="NCBI Taxonomy" id="131215"/>
    <lineage>
        <taxon>Eukaryota</taxon>
        <taxon>Metazoa</taxon>
        <taxon>Ecdysozoa</taxon>
        <taxon>Arthropoda</taxon>
        <taxon>Hexapoda</taxon>
        <taxon>Insecta</taxon>
        <taxon>Pterygota</taxon>
        <taxon>Neoptera</taxon>
        <taxon>Endopterygota</taxon>
        <taxon>Hymenoptera</taxon>
        <taxon>Apocrita</taxon>
        <taxon>Proctotrupomorpha</taxon>
        <taxon>Chalcidoidea</taxon>
        <taxon>Aphelinidae</taxon>
        <taxon>Aphelininae</taxon>
        <taxon>Eretmocerus</taxon>
    </lineage>
</organism>
<dbReference type="Proteomes" id="UP001239111">
    <property type="component" value="Chromosome 2"/>
</dbReference>
<reference evidence="1" key="1">
    <citation type="submission" date="2023-04" db="EMBL/GenBank/DDBJ databases">
        <title>A chromosome-level genome assembly of the parasitoid wasp Eretmocerus hayati.</title>
        <authorList>
            <person name="Zhong Y."/>
            <person name="Liu S."/>
            <person name="Liu Y."/>
        </authorList>
    </citation>
    <scope>NUCLEOTIDE SEQUENCE</scope>
    <source>
        <strain evidence="1">ZJU_SS_LIU_2023</strain>
    </source>
</reference>
<dbReference type="EMBL" id="CM056742">
    <property type="protein sequence ID" value="KAJ8677991.1"/>
    <property type="molecule type" value="Genomic_DNA"/>
</dbReference>
<sequence>MVIVPKEKFARMQNDSQPTVLPQDRAAEPDTDNSMQTVGDNLPRLDTEMYEILNSKKFTDEREKCKKFLQVLRRYLFFLEIERDADPSVGAGNGKSEIFEDPQPSPTTEEAIIENLPLAHARNARSLLSHWQNFEPDRFKWNAKHHY</sequence>
<proteinExistence type="predicted"/>
<protein>
    <submittedName>
        <fullName evidence="1">Uncharacterized protein</fullName>
    </submittedName>
</protein>
<evidence type="ECO:0000313" key="1">
    <source>
        <dbReference type="EMBL" id="KAJ8677991.1"/>
    </source>
</evidence>